<dbReference type="Ensembl" id="ENSSTUT00000082727.1">
    <property type="protein sequence ID" value="ENSSTUP00000077678.1"/>
    <property type="gene ID" value="ENSSTUG00000034258.1"/>
</dbReference>
<dbReference type="Pfam" id="PF10271">
    <property type="entry name" value="Tmp39"/>
    <property type="match status" value="1"/>
</dbReference>
<evidence type="ECO:0000313" key="8">
    <source>
        <dbReference type="Ensembl" id="ENSSTUP00000077678.1"/>
    </source>
</evidence>
<evidence type="ECO:0000256" key="5">
    <source>
        <dbReference type="ARBA" id="ARBA00023136"/>
    </source>
</evidence>
<evidence type="ECO:0000313" key="9">
    <source>
        <dbReference type="Proteomes" id="UP000472277"/>
    </source>
</evidence>
<comment type="subcellular location">
    <subcellularLocation>
        <location evidence="1">Membrane</location>
        <topology evidence="1">Multi-pass membrane protein</topology>
    </subcellularLocation>
</comment>
<evidence type="ECO:0000256" key="7">
    <source>
        <dbReference type="SAM" id="Phobius"/>
    </source>
</evidence>
<dbReference type="PANTHER" id="PTHR12995">
    <property type="entry name" value="FI21814P1"/>
    <property type="match status" value="1"/>
</dbReference>
<dbReference type="Proteomes" id="UP000472277">
    <property type="component" value="Chromosome 33"/>
</dbReference>
<feature type="region of interest" description="Disordered" evidence="6">
    <location>
        <begin position="93"/>
        <end position="122"/>
    </location>
</feature>
<reference evidence="8" key="2">
    <citation type="submission" date="2025-09" db="UniProtKB">
        <authorList>
            <consortium name="Ensembl"/>
        </authorList>
    </citation>
    <scope>IDENTIFICATION</scope>
</reference>
<dbReference type="PANTHER" id="PTHR12995:SF3">
    <property type="entry name" value="TRANSMEMBRANE PROTEIN 39A"/>
    <property type="match status" value="1"/>
</dbReference>
<dbReference type="InterPro" id="IPR019397">
    <property type="entry name" value="Uncharacterised_TMEM39"/>
</dbReference>
<protein>
    <submittedName>
        <fullName evidence="8">Uncharacterized protein</fullName>
    </submittedName>
</protein>
<keyword evidence="9" id="KW-1185">Reference proteome</keyword>
<accession>A0A674C2X4</accession>
<keyword evidence="5 7" id="KW-0472">Membrane</keyword>
<dbReference type="GeneTree" id="ENSGT01120000277865"/>
<name>A0A674C2X4_SALTR</name>
<dbReference type="GO" id="GO:0005789">
    <property type="term" value="C:endoplasmic reticulum membrane"/>
    <property type="evidence" value="ECO:0007669"/>
    <property type="project" value="TreeGrafter"/>
</dbReference>
<feature type="transmembrane region" description="Helical" evidence="7">
    <location>
        <begin position="38"/>
        <end position="58"/>
    </location>
</feature>
<evidence type="ECO:0000256" key="6">
    <source>
        <dbReference type="SAM" id="MobiDB-lite"/>
    </source>
</evidence>
<sequence>WQMFGLTMTAMALARTQITMLQTPSNCVGLSAPPLSTLIISLLFEFLLFLYLLVALFVHYINIYRTVWCSNIDTHRVTHTHLQAVTNTHTATCSQPDSQPLKKTSATGLGGTHKSVAHNTTH</sequence>
<organism evidence="8 9">
    <name type="scientific">Salmo trutta</name>
    <name type="common">Brown trout</name>
    <dbReference type="NCBI Taxonomy" id="8032"/>
    <lineage>
        <taxon>Eukaryota</taxon>
        <taxon>Metazoa</taxon>
        <taxon>Chordata</taxon>
        <taxon>Craniata</taxon>
        <taxon>Vertebrata</taxon>
        <taxon>Euteleostomi</taxon>
        <taxon>Actinopterygii</taxon>
        <taxon>Neopterygii</taxon>
        <taxon>Teleostei</taxon>
        <taxon>Protacanthopterygii</taxon>
        <taxon>Salmoniformes</taxon>
        <taxon>Salmonidae</taxon>
        <taxon>Salmoninae</taxon>
        <taxon>Salmo</taxon>
    </lineage>
</organism>
<feature type="compositionally biased region" description="Polar residues" evidence="6">
    <location>
        <begin position="93"/>
        <end position="107"/>
    </location>
</feature>
<evidence type="ECO:0000256" key="4">
    <source>
        <dbReference type="ARBA" id="ARBA00022989"/>
    </source>
</evidence>
<evidence type="ECO:0000256" key="2">
    <source>
        <dbReference type="ARBA" id="ARBA00010737"/>
    </source>
</evidence>
<comment type="similarity">
    <text evidence="2">Belongs to the TMEM39 family.</text>
</comment>
<evidence type="ECO:0000256" key="3">
    <source>
        <dbReference type="ARBA" id="ARBA00022692"/>
    </source>
</evidence>
<keyword evidence="4 7" id="KW-1133">Transmembrane helix</keyword>
<evidence type="ECO:0000256" key="1">
    <source>
        <dbReference type="ARBA" id="ARBA00004141"/>
    </source>
</evidence>
<dbReference type="InParanoid" id="A0A674C2X4"/>
<keyword evidence="3 7" id="KW-0812">Transmembrane</keyword>
<reference evidence="8" key="1">
    <citation type="submission" date="2025-08" db="UniProtKB">
        <authorList>
            <consortium name="Ensembl"/>
        </authorList>
    </citation>
    <scope>IDENTIFICATION</scope>
</reference>
<proteinExistence type="inferred from homology"/>
<dbReference type="GO" id="GO:1901097">
    <property type="term" value="P:negative regulation of autophagosome maturation"/>
    <property type="evidence" value="ECO:0007669"/>
    <property type="project" value="TreeGrafter"/>
</dbReference>
<dbReference type="AlphaFoldDB" id="A0A674C2X4"/>
<dbReference type="GO" id="GO:1902902">
    <property type="term" value="P:negative regulation of autophagosome assembly"/>
    <property type="evidence" value="ECO:0007669"/>
    <property type="project" value="TreeGrafter"/>
</dbReference>